<gene>
    <name evidence="1" type="ORF">AS156_31535</name>
</gene>
<dbReference type="EMBL" id="LNCU01000032">
    <property type="protein sequence ID" value="KWV59212.1"/>
    <property type="molecule type" value="Genomic_DNA"/>
</dbReference>
<evidence type="ECO:0000313" key="2">
    <source>
        <dbReference type="Proteomes" id="UP000057737"/>
    </source>
</evidence>
<dbReference type="Proteomes" id="UP000057737">
    <property type="component" value="Unassembled WGS sequence"/>
</dbReference>
<protein>
    <submittedName>
        <fullName evidence="1">Uncharacterized protein</fullName>
    </submittedName>
</protein>
<dbReference type="AlphaFoldDB" id="A0A120FQX5"/>
<dbReference type="OrthoDB" id="8077362at2"/>
<name>A0A120FQX5_9BRAD</name>
<dbReference type="RefSeq" id="WP_066501904.1">
    <property type="nucleotide sequence ID" value="NZ_LNCU01000032.1"/>
</dbReference>
<sequence>MIAVFSGRHALMGMAAIAATLVSPVVAQDRMTLGPRQFEVDKSGAGAVLCAWSLYLSIQAKTAACALPRRPTDEAIDQAIVAIDQFILENSSLHPTKEALEAFKRNAATFSLRALNSQPQLCQGSDLDHFRSIDPEKIRAGVKALLAVPREPVMNPCL</sequence>
<keyword evidence="2" id="KW-1185">Reference proteome</keyword>
<evidence type="ECO:0000313" key="1">
    <source>
        <dbReference type="EMBL" id="KWV59212.1"/>
    </source>
</evidence>
<organism evidence="1 2">
    <name type="scientific">Bradyrhizobium macuxiense</name>
    <dbReference type="NCBI Taxonomy" id="1755647"/>
    <lineage>
        <taxon>Bacteria</taxon>
        <taxon>Pseudomonadati</taxon>
        <taxon>Pseudomonadota</taxon>
        <taxon>Alphaproteobacteria</taxon>
        <taxon>Hyphomicrobiales</taxon>
        <taxon>Nitrobacteraceae</taxon>
        <taxon>Bradyrhizobium</taxon>
    </lineage>
</organism>
<reference evidence="1 2" key="1">
    <citation type="submission" date="2015-11" db="EMBL/GenBank/DDBJ databases">
        <title>Draft Genome Sequence of the Strain BR 10303 (Bradyrhizobium sp.) isolated from nodules of Centrolobium paraense.</title>
        <authorList>
            <person name="Zelli J.E."/>
            <person name="Simoes-Araujo J.L."/>
            <person name="Barauna A.C."/>
            <person name="Silva K."/>
        </authorList>
    </citation>
    <scope>NUCLEOTIDE SEQUENCE [LARGE SCALE GENOMIC DNA]</scope>
    <source>
        <strain evidence="1 2">BR 10303</strain>
    </source>
</reference>
<accession>A0A120FQX5</accession>
<comment type="caution">
    <text evidence="1">The sequence shown here is derived from an EMBL/GenBank/DDBJ whole genome shotgun (WGS) entry which is preliminary data.</text>
</comment>
<proteinExistence type="predicted"/>